<evidence type="ECO:0000256" key="1">
    <source>
        <dbReference type="SAM" id="MobiDB-lite"/>
    </source>
</evidence>
<sequence length="747" mass="79267">GYTRYQARYRAEGVREAYLGDTETGLTSALLDALKSLFSAPRLPDNPYYALAAHLNAHVDQGQLWKTPAADLLSVYDIEGGLEPIFGELQLCKLSSCGTCFGLPHVLRVVTREAVSLLHVLLTNGLPECLFNSTPLPALAPGGGGGGAGGGVAAGAGPYSVQALCSIQDSSALWRPQLLEFPELDIRCDVVVRGDKLDEALRLFVDVVLNDVGELHQVPVFFVDGVAIVDGPAVEVEADKEPFSRWCPLDQLLEAAEEFRRTATRLVLGGKVLRLHAVLLVESPADPSDLSATKLRYEQARKTYCFHYQYDQEVRPGLSQPMSHYGCYPYDALYGGYFLDLSTARQYCALYLPTDNQPYHKNNLNRQMSLLRSSIAWGLQRGGSLAAWRQLLLLVLLHDPTTVRQQGQQQQDNIPSLEDLALKAPQVLGGELGWLLSTVPNILRITNSAASVLEGIVRELEGISVAAERWPAKLAAVKAAAAAAAAAAASGGSGGRGGGAGNPPPWNGAGEVPLEAEGGELGGTADSRRTLRTPEVSRAMVAWLSSFDMESRLLGQLLGLRERIRAATGAGGAGLFGGISLMAQRLVSELPPEVPPLAPAAAAALAAAQPRVALLQHLLHAAALTVSHGFVTRCADVKWALMRLGVPLAGGGGAADMGALTQGSAGNYDDVGGPPPASWVLDVGLVRGAQVRSGALAERVSAEGVMLQYAVDCKLDELLATLWQVMTDPPLPLNPYPKLLHLLRSGG</sequence>
<gene>
    <name evidence="2" type="ORF">Agub_g2993</name>
</gene>
<feature type="region of interest" description="Disordered" evidence="1">
    <location>
        <begin position="490"/>
        <end position="530"/>
    </location>
</feature>
<comment type="caution">
    <text evidence="2">The sequence shown here is derived from an EMBL/GenBank/DDBJ whole genome shotgun (WGS) entry which is preliminary data.</text>
</comment>
<protein>
    <submittedName>
        <fullName evidence="2">Uncharacterized protein</fullName>
    </submittedName>
</protein>
<dbReference type="EMBL" id="BMAR01000002">
    <property type="protein sequence ID" value="GFR42144.1"/>
    <property type="molecule type" value="Genomic_DNA"/>
</dbReference>
<dbReference type="Proteomes" id="UP001054857">
    <property type="component" value="Unassembled WGS sequence"/>
</dbReference>
<keyword evidence="3" id="KW-1185">Reference proteome</keyword>
<feature type="compositionally biased region" description="Gly residues" evidence="1">
    <location>
        <begin position="491"/>
        <end position="501"/>
    </location>
</feature>
<reference evidence="2 3" key="1">
    <citation type="journal article" date="2021" name="Sci. Rep.">
        <title>Genome sequencing of the multicellular alga Astrephomene provides insights into convergent evolution of germ-soma differentiation.</title>
        <authorList>
            <person name="Yamashita S."/>
            <person name="Yamamoto K."/>
            <person name="Matsuzaki R."/>
            <person name="Suzuki S."/>
            <person name="Yamaguchi H."/>
            <person name="Hirooka S."/>
            <person name="Minakuchi Y."/>
            <person name="Miyagishima S."/>
            <person name="Kawachi M."/>
            <person name="Toyoda A."/>
            <person name="Nozaki H."/>
        </authorList>
    </citation>
    <scope>NUCLEOTIDE SEQUENCE [LARGE SCALE GENOMIC DNA]</scope>
    <source>
        <strain evidence="2 3">NIES-4017</strain>
    </source>
</reference>
<organism evidence="2 3">
    <name type="scientific">Astrephomene gubernaculifera</name>
    <dbReference type="NCBI Taxonomy" id="47775"/>
    <lineage>
        <taxon>Eukaryota</taxon>
        <taxon>Viridiplantae</taxon>
        <taxon>Chlorophyta</taxon>
        <taxon>core chlorophytes</taxon>
        <taxon>Chlorophyceae</taxon>
        <taxon>CS clade</taxon>
        <taxon>Chlamydomonadales</taxon>
        <taxon>Astrephomenaceae</taxon>
        <taxon>Astrephomene</taxon>
    </lineage>
</organism>
<dbReference type="AlphaFoldDB" id="A0AAD3DJ46"/>
<proteinExistence type="predicted"/>
<feature type="compositionally biased region" description="Low complexity" evidence="1">
    <location>
        <begin position="507"/>
        <end position="516"/>
    </location>
</feature>
<name>A0AAD3DJ46_9CHLO</name>
<evidence type="ECO:0000313" key="2">
    <source>
        <dbReference type="EMBL" id="GFR42144.1"/>
    </source>
</evidence>
<feature type="non-terminal residue" evidence="2">
    <location>
        <position position="1"/>
    </location>
</feature>
<evidence type="ECO:0000313" key="3">
    <source>
        <dbReference type="Proteomes" id="UP001054857"/>
    </source>
</evidence>
<accession>A0AAD3DJ46</accession>